<dbReference type="PROSITE" id="PS51257">
    <property type="entry name" value="PROKAR_LIPOPROTEIN"/>
    <property type="match status" value="1"/>
</dbReference>
<comment type="subcellular location">
    <subcellularLocation>
        <location evidence="1">Membrane</location>
        <topology evidence="1">Lipid-anchor</topology>
    </subcellularLocation>
</comment>
<dbReference type="EMBL" id="JAUSUR010000005">
    <property type="protein sequence ID" value="MDQ0361939.1"/>
    <property type="molecule type" value="Genomic_DNA"/>
</dbReference>
<evidence type="ECO:0000256" key="1">
    <source>
        <dbReference type="ARBA" id="ARBA00004635"/>
    </source>
</evidence>
<evidence type="ECO:0000313" key="8">
    <source>
        <dbReference type="Proteomes" id="UP001230220"/>
    </source>
</evidence>
<evidence type="ECO:0000256" key="2">
    <source>
        <dbReference type="ARBA" id="ARBA00022729"/>
    </source>
</evidence>
<dbReference type="Pfam" id="PF03180">
    <property type="entry name" value="Lipoprotein_9"/>
    <property type="match status" value="1"/>
</dbReference>
<name>A0ABU0E5F1_9FIRM</name>
<gene>
    <name evidence="7" type="ORF">J2S15_002692</name>
</gene>
<proteinExistence type="inferred from homology"/>
<dbReference type="PANTHER" id="PTHR30429">
    <property type="entry name" value="D-METHIONINE-BINDING LIPOPROTEIN METQ"/>
    <property type="match status" value="1"/>
</dbReference>
<evidence type="ECO:0000256" key="4">
    <source>
        <dbReference type="ARBA" id="ARBA00023139"/>
    </source>
</evidence>
<dbReference type="RefSeq" id="WP_307409104.1">
    <property type="nucleotide sequence ID" value="NZ_JAUSUR010000005.1"/>
</dbReference>
<keyword evidence="5 6" id="KW-0449">Lipoprotein</keyword>
<dbReference type="PANTHER" id="PTHR30429:SF0">
    <property type="entry name" value="METHIONINE-BINDING LIPOPROTEIN METQ"/>
    <property type="match status" value="1"/>
</dbReference>
<reference evidence="7 8" key="1">
    <citation type="submission" date="2023-07" db="EMBL/GenBank/DDBJ databases">
        <title>Genomic Encyclopedia of Type Strains, Phase IV (KMG-IV): sequencing the most valuable type-strain genomes for metagenomic binning, comparative biology and taxonomic classification.</title>
        <authorList>
            <person name="Goeker M."/>
        </authorList>
    </citation>
    <scope>NUCLEOTIDE SEQUENCE [LARGE SCALE GENOMIC DNA]</scope>
    <source>
        <strain evidence="7 8">DSM 16784</strain>
    </source>
</reference>
<sequence length="281" mass="30648">MKKLFSLVLVCGLVLTGCGSSDDETAKDNDEKELEVIKVAASEVPHAEILNSLKDQLEEEGYKIEVTVFDDYILPNTTVDEGEYDANFFQHITYLNEFNASNGTDLTDVADIHFEPLGIYSNDTTEKNDDFSIDDVKEGAVIAVPDDATNEARALQLLAAKGIIELKEDAGINATTADITSNPKNIEIKEIVASGIPTALPDVDYAVINGNYALTFEVTDKVITTEATDSDMAEAYKNVLVVKVGNEDSDKTKALVKALTSKETKEFIEETYKGTVVPVFE</sequence>
<comment type="caution">
    <text evidence="7">The sequence shown here is derived from an EMBL/GenBank/DDBJ whole genome shotgun (WGS) entry which is preliminary data.</text>
</comment>
<keyword evidence="3" id="KW-0472">Membrane</keyword>
<keyword evidence="2" id="KW-0732">Signal</keyword>
<dbReference type="PIRSF" id="PIRSF002854">
    <property type="entry name" value="MetQ"/>
    <property type="match status" value="1"/>
</dbReference>
<dbReference type="Proteomes" id="UP001230220">
    <property type="component" value="Unassembled WGS sequence"/>
</dbReference>
<keyword evidence="8" id="KW-1185">Reference proteome</keyword>
<organism evidence="7 8">
    <name type="scientific">Breznakia pachnodae</name>
    <dbReference type="NCBI Taxonomy" id="265178"/>
    <lineage>
        <taxon>Bacteria</taxon>
        <taxon>Bacillati</taxon>
        <taxon>Bacillota</taxon>
        <taxon>Erysipelotrichia</taxon>
        <taxon>Erysipelotrichales</taxon>
        <taxon>Erysipelotrichaceae</taxon>
        <taxon>Breznakia</taxon>
    </lineage>
</organism>
<dbReference type="InterPro" id="IPR004872">
    <property type="entry name" value="Lipoprotein_NlpA"/>
</dbReference>
<evidence type="ECO:0000256" key="3">
    <source>
        <dbReference type="ARBA" id="ARBA00023136"/>
    </source>
</evidence>
<accession>A0ABU0E5F1</accession>
<protein>
    <recommendedName>
        <fullName evidence="6">Lipoprotein</fullName>
    </recommendedName>
</protein>
<dbReference type="SUPFAM" id="SSF53850">
    <property type="entry name" value="Periplasmic binding protein-like II"/>
    <property type="match status" value="1"/>
</dbReference>
<evidence type="ECO:0000256" key="6">
    <source>
        <dbReference type="PIRNR" id="PIRNR002854"/>
    </source>
</evidence>
<dbReference type="Gene3D" id="3.40.190.10">
    <property type="entry name" value="Periplasmic binding protein-like II"/>
    <property type="match status" value="2"/>
</dbReference>
<keyword evidence="4" id="KW-0564">Palmitate</keyword>
<comment type="similarity">
    <text evidence="6">Belongs to the nlpA lipoprotein family.</text>
</comment>
<evidence type="ECO:0000256" key="5">
    <source>
        <dbReference type="ARBA" id="ARBA00023288"/>
    </source>
</evidence>
<evidence type="ECO:0000313" key="7">
    <source>
        <dbReference type="EMBL" id="MDQ0361939.1"/>
    </source>
</evidence>